<accession>A0A8H7ZSR0</accession>
<feature type="region of interest" description="Disordered" evidence="2">
    <location>
        <begin position="252"/>
        <end position="284"/>
    </location>
</feature>
<reference evidence="3 4" key="1">
    <citation type="journal article" name="Sci. Rep.">
        <title>Genome-scale phylogenetic analyses confirm Olpidium as the closest living zoosporic fungus to the non-flagellated, terrestrial fungi.</title>
        <authorList>
            <person name="Chang Y."/>
            <person name="Rochon D."/>
            <person name="Sekimoto S."/>
            <person name="Wang Y."/>
            <person name="Chovatia M."/>
            <person name="Sandor L."/>
            <person name="Salamov A."/>
            <person name="Grigoriev I.V."/>
            <person name="Stajich J.E."/>
            <person name="Spatafora J.W."/>
        </authorList>
    </citation>
    <scope>NUCLEOTIDE SEQUENCE [LARGE SCALE GENOMIC DNA]</scope>
    <source>
        <strain evidence="3">S191</strain>
    </source>
</reference>
<feature type="non-terminal residue" evidence="3">
    <location>
        <position position="1"/>
    </location>
</feature>
<feature type="compositionally biased region" description="Basic and acidic residues" evidence="2">
    <location>
        <begin position="1"/>
        <end position="36"/>
    </location>
</feature>
<evidence type="ECO:0000313" key="3">
    <source>
        <dbReference type="EMBL" id="KAG5458550.1"/>
    </source>
</evidence>
<dbReference type="InterPro" id="IPR002885">
    <property type="entry name" value="PPR_rpt"/>
</dbReference>
<protein>
    <submittedName>
        <fullName evidence="3">Uncharacterized protein</fullName>
    </submittedName>
</protein>
<evidence type="ECO:0000313" key="4">
    <source>
        <dbReference type="Proteomes" id="UP000673691"/>
    </source>
</evidence>
<dbReference type="PROSITE" id="PS51375">
    <property type="entry name" value="PPR"/>
    <property type="match status" value="1"/>
</dbReference>
<evidence type="ECO:0000256" key="2">
    <source>
        <dbReference type="SAM" id="MobiDB-lite"/>
    </source>
</evidence>
<feature type="region of interest" description="Disordered" evidence="2">
    <location>
        <begin position="1"/>
        <end position="44"/>
    </location>
</feature>
<feature type="compositionally biased region" description="Basic residues" evidence="2">
    <location>
        <begin position="73"/>
        <end position="83"/>
    </location>
</feature>
<organism evidence="3 4">
    <name type="scientific">Olpidium bornovanus</name>
    <dbReference type="NCBI Taxonomy" id="278681"/>
    <lineage>
        <taxon>Eukaryota</taxon>
        <taxon>Fungi</taxon>
        <taxon>Fungi incertae sedis</taxon>
        <taxon>Olpidiomycota</taxon>
        <taxon>Olpidiomycotina</taxon>
        <taxon>Olpidiomycetes</taxon>
        <taxon>Olpidiales</taxon>
        <taxon>Olpidiaceae</taxon>
        <taxon>Olpidium</taxon>
    </lineage>
</organism>
<feature type="compositionally biased region" description="Basic and acidic residues" evidence="2">
    <location>
        <begin position="84"/>
        <end position="102"/>
    </location>
</feature>
<feature type="repeat" description="PPR" evidence="1">
    <location>
        <begin position="320"/>
        <end position="354"/>
    </location>
</feature>
<proteinExistence type="predicted"/>
<sequence>SEGARELRRSTREREAEENFRGAQRGRERPNRRTGEEMTAPRTPACAPHTLAFLLRCLVTRRGSPPLAAAGGARRRWHRRAHARGTDPRRGVGEVRTGRSAREGGGPGGAARALGVWSSSSLPPPPPPASSRGWAQNGAAVAARFAWSPEEARESVLRAVNRQATVQPPAGPGAKGRAVAAAAAWGAAPAVEAEEARALEAAVERGARAVQTPAELTGLAKWYLSRDLSPPASVRRLLFAAAARLAEDAGCRASPRSPHRADPARAPFCRGDRGPRADGGGLTRARTGHAAFTTAEAYGFAAQLKRRLRATADDWDWQACASSYRSFLRVLVADRRGAEALEVLSEMRLNGLVPGVASLRLAMRAVARQKCFHPDGRDKMPDVDKCVALIADAVETMHAFPSNGSIAAPWIKAGVRVLIGLDIAKWLAIGWAAGIPPLIGSAMTVGAITAGIYCWRWTDAAFRTGTPKIMEIEVDRYEDKICSLFSSAYRTPTPTGP</sequence>
<dbReference type="AlphaFoldDB" id="A0A8H7ZSR0"/>
<gene>
    <name evidence="3" type="ORF">BJ554DRAFT_1202</name>
</gene>
<keyword evidence="4" id="KW-1185">Reference proteome</keyword>
<feature type="compositionally biased region" description="Low complexity" evidence="2">
    <location>
        <begin position="110"/>
        <end position="121"/>
    </location>
</feature>
<feature type="region of interest" description="Disordered" evidence="2">
    <location>
        <begin position="66"/>
        <end position="134"/>
    </location>
</feature>
<dbReference type="EMBL" id="JAEFCI010008313">
    <property type="protein sequence ID" value="KAG5458550.1"/>
    <property type="molecule type" value="Genomic_DNA"/>
</dbReference>
<dbReference type="Proteomes" id="UP000673691">
    <property type="component" value="Unassembled WGS sequence"/>
</dbReference>
<name>A0A8H7ZSR0_9FUNG</name>
<evidence type="ECO:0000256" key="1">
    <source>
        <dbReference type="PROSITE-ProRule" id="PRU00708"/>
    </source>
</evidence>
<comment type="caution">
    <text evidence="3">The sequence shown here is derived from an EMBL/GenBank/DDBJ whole genome shotgun (WGS) entry which is preliminary data.</text>
</comment>